<reference evidence="9" key="2">
    <citation type="submission" date="2020-08" db="EMBL/GenBank/DDBJ databases">
        <title>Plant Genome Project.</title>
        <authorList>
            <person name="Zhang R.-G."/>
        </authorList>
    </citation>
    <scope>NUCLEOTIDE SEQUENCE</scope>
    <source>
        <strain evidence="9">Huo1</strain>
        <tissue evidence="9">Leaf</tissue>
    </source>
</reference>
<evidence type="ECO:0000256" key="4">
    <source>
        <dbReference type="ARBA" id="ARBA00022989"/>
    </source>
</evidence>
<dbReference type="Pfam" id="PF13962">
    <property type="entry name" value="PGG"/>
    <property type="match status" value="1"/>
</dbReference>
<dbReference type="EMBL" id="PNBA02000004">
    <property type="protein sequence ID" value="KAG6425799.1"/>
    <property type="molecule type" value="Genomic_DNA"/>
</dbReference>
<keyword evidence="2 7" id="KW-0812">Transmembrane</keyword>
<feature type="domain" description="PGG" evidence="8">
    <location>
        <begin position="66"/>
        <end position="175"/>
    </location>
</feature>
<evidence type="ECO:0000256" key="1">
    <source>
        <dbReference type="ARBA" id="ARBA00004141"/>
    </source>
</evidence>
<comment type="subcellular location">
    <subcellularLocation>
        <location evidence="1">Membrane</location>
        <topology evidence="1">Multi-pass membrane protein</topology>
    </subcellularLocation>
</comment>
<evidence type="ECO:0000256" key="7">
    <source>
        <dbReference type="SAM" id="Phobius"/>
    </source>
</evidence>
<feature type="transmembrane region" description="Helical" evidence="7">
    <location>
        <begin position="190"/>
        <end position="210"/>
    </location>
</feature>
<protein>
    <recommendedName>
        <fullName evidence="8">PGG domain-containing protein</fullName>
    </recommendedName>
</protein>
<keyword evidence="10" id="KW-1185">Reference proteome</keyword>
<evidence type="ECO:0000313" key="10">
    <source>
        <dbReference type="Proteomes" id="UP000298416"/>
    </source>
</evidence>
<dbReference type="PANTHER" id="PTHR24186:SF37">
    <property type="entry name" value="PGG DOMAIN-CONTAINING PROTEIN"/>
    <property type="match status" value="1"/>
</dbReference>
<feature type="transmembrane region" description="Helical" evidence="7">
    <location>
        <begin position="119"/>
        <end position="142"/>
    </location>
</feature>
<dbReference type="GO" id="GO:0005886">
    <property type="term" value="C:plasma membrane"/>
    <property type="evidence" value="ECO:0007669"/>
    <property type="project" value="TreeGrafter"/>
</dbReference>
<dbReference type="InterPro" id="IPR026961">
    <property type="entry name" value="PGG_dom"/>
</dbReference>
<dbReference type="Proteomes" id="UP000298416">
    <property type="component" value="Unassembled WGS sequence"/>
</dbReference>
<name>A0A8X8Y6Y3_SALSN</name>
<sequence length="233" mass="25600">MIPFQVVDYLEKSGKVERLTKNSGGKTALDVLNDSFGKASEYPEMKRILKRFSSRPIALNLPMFAEMTMVAAVLIATMAFQAAVSPPGGVWEETKFNETSGEWYIAGQAVMATVQPHKYIQFIQVNIVAFISSLVAILFLATTGSSDQWIFPVLATFSMLVSMASIGVTYGFSLILTNPNMEEFGWRTSVIISVGVFAGVMFFIFVVSSFRSGTGRMKRFFKKAAGPATCNFV</sequence>
<evidence type="ECO:0000313" key="9">
    <source>
        <dbReference type="EMBL" id="KAG6425799.1"/>
    </source>
</evidence>
<keyword evidence="3" id="KW-0677">Repeat</keyword>
<gene>
    <name evidence="9" type="ORF">SASPL_110003</name>
</gene>
<evidence type="ECO:0000256" key="5">
    <source>
        <dbReference type="ARBA" id="ARBA00023043"/>
    </source>
</evidence>
<evidence type="ECO:0000256" key="3">
    <source>
        <dbReference type="ARBA" id="ARBA00022737"/>
    </source>
</evidence>
<evidence type="ECO:0000256" key="2">
    <source>
        <dbReference type="ARBA" id="ARBA00022692"/>
    </source>
</evidence>
<organism evidence="9">
    <name type="scientific">Salvia splendens</name>
    <name type="common">Scarlet sage</name>
    <dbReference type="NCBI Taxonomy" id="180675"/>
    <lineage>
        <taxon>Eukaryota</taxon>
        <taxon>Viridiplantae</taxon>
        <taxon>Streptophyta</taxon>
        <taxon>Embryophyta</taxon>
        <taxon>Tracheophyta</taxon>
        <taxon>Spermatophyta</taxon>
        <taxon>Magnoliopsida</taxon>
        <taxon>eudicotyledons</taxon>
        <taxon>Gunneridae</taxon>
        <taxon>Pentapetalae</taxon>
        <taxon>asterids</taxon>
        <taxon>lamiids</taxon>
        <taxon>Lamiales</taxon>
        <taxon>Lamiaceae</taxon>
        <taxon>Nepetoideae</taxon>
        <taxon>Mentheae</taxon>
        <taxon>Salviinae</taxon>
        <taxon>Salvia</taxon>
        <taxon>Salvia subgen. Calosphace</taxon>
        <taxon>core Calosphace</taxon>
    </lineage>
</organism>
<evidence type="ECO:0000259" key="8">
    <source>
        <dbReference type="Pfam" id="PF13962"/>
    </source>
</evidence>
<feature type="transmembrane region" description="Helical" evidence="7">
    <location>
        <begin position="149"/>
        <end position="170"/>
    </location>
</feature>
<keyword evidence="6 7" id="KW-0472">Membrane</keyword>
<feature type="transmembrane region" description="Helical" evidence="7">
    <location>
        <begin position="57"/>
        <end position="80"/>
    </location>
</feature>
<dbReference type="PANTHER" id="PTHR24186">
    <property type="entry name" value="PROTEIN PHOSPHATASE 1 REGULATORY SUBUNIT"/>
    <property type="match status" value="1"/>
</dbReference>
<evidence type="ECO:0000256" key="6">
    <source>
        <dbReference type="ARBA" id="ARBA00023136"/>
    </source>
</evidence>
<reference evidence="9" key="1">
    <citation type="submission" date="2018-01" db="EMBL/GenBank/DDBJ databases">
        <authorList>
            <person name="Mao J.F."/>
        </authorList>
    </citation>
    <scope>NUCLEOTIDE SEQUENCE</scope>
    <source>
        <strain evidence="9">Huo1</strain>
        <tissue evidence="9">Leaf</tissue>
    </source>
</reference>
<dbReference type="AlphaFoldDB" id="A0A8X8Y6Y3"/>
<keyword evidence="4 7" id="KW-1133">Transmembrane helix</keyword>
<proteinExistence type="predicted"/>
<keyword evidence="5" id="KW-0040">ANK repeat</keyword>
<accession>A0A8X8Y6Y3</accession>
<comment type="caution">
    <text evidence="9">The sequence shown here is derived from an EMBL/GenBank/DDBJ whole genome shotgun (WGS) entry which is preliminary data.</text>
</comment>